<feature type="modified residue" description="4-aspartylphosphate" evidence="2">
    <location>
        <position position="57"/>
    </location>
</feature>
<proteinExistence type="predicted"/>
<keyword evidence="1 2" id="KW-0597">Phosphoprotein</keyword>
<evidence type="ECO:0000313" key="5">
    <source>
        <dbReference type="Proteomes" id="UP000297453"/>
    </source>
</evidence>
<comment type="caution">
    <text evidence="4">The sequence shown here is derived from an EMBL/GenBank/DDBJ whole genome shotgun (WGS) entry which is preliminary data.</text>
</comment>
<feature type="domain" description="Response regulatory" evidence="3">
    <location>
        <begin position="7"/>
        <end position="123"/>
    </location>
</feature>
<gene>
    <name evidence="4" type="ORF">EHO59_16670</name>
</gene>
<dbReference type="RefSeq" id="WP_135589581.1">
    <property type="nucleotide sequence ID" value="NZ_RQEP01000019.1"/>
</dbReference>
<keyword evidence="5" id="KW-1185">Reference proteome</keyword>
<protein>
    <submittedName>
        <fullName evidence="4">Response regulator</fullName>
    </submittedName>
</protein>
<name>A0A4V3JAQ7_9LEPT</name>
<dbReference type="PROSITE" id="PS50110">
    <property type="entry name" value="RESPONSE_REGULATORY"/>
    <property type="match status" value="1"/>
</dbReference>
<dbReference type="InterPro" id="IPR050595">
    <property type="entry name" value="Bact_response_regulator"/>
</dbReference>
<dbReference type="OrthoDB" id="5343928at2"/>
<dbReference type="InterPro" id="IPR001789">
    <property type="entry name" value="Sig_transdc_resp-reg_receiver"/>
</dbReference>
<evidence type="ECO:0000313" key="4">
    <source>
        <dbReference type="EMBL" id="TGJ99488.1"/>
    </source>
</evidence>
<dbReference type="SUPFAM" id="SSF52172">
    <property type="entry name" value="CheY-like"/>
    <property type="match status" value="1"/>
</dbReference>
<dbReference type="PANTHER" id="PTHR44591">
    <property type="entry name" value="STRESS RESPONSE REGULATOR PROTEIN 1"/>
    <property type="match status" value="1"/>
</dbReference>
<dbReference type="InterPro" id="IPR011006">
    <property type="entry name" value="CheY-like_superfamily"/>
</dbReference>
<evidence type="ECO:0000256" key="2">
    <source>
        <dbReference type="PROSITE-ProRule" id="PRU00169"/>
    </source>
</evidence>
<dbReference type="Gene3D" id="3.40.50.2300">
    <property type="match status" value="1"/>
</dbReference>
<accession>A0A4V3JAQ7</accession>
<organism evidence="4 5">
    <name type="scientific">Leptospira semungkisensis</name>
    <dbReference type="NCBI Taxonomy" id="2484985"/>
    <lineage>
        <taxon>Bacteria</taxon>
        <taxon>Pseudomonadati</taxon>
        <taxon>Spirochaetota</taxon>
        <taxon>Spirochaetia</taxon>
        <taxon>Leptospirales</taxon>
        <taxon>Leptospiraceae</taxon>
        <taxon>Leptospira</taxon>
    </lineage>
</organism>
<reference evidence="4" key="1">
    <citation type="journal article" date="2019" name="PLoS Negl. Trop. Dis.">
        <title>Revisiting the worldwide diversity of Leptospira species in the environment.</title>
        <authorList>
            <person name="Vincent A.T."/>
            <person name="Schiettekatte O."/>
            <person name="Bourhy P."/>
            <person name="Veyrier F.J."/>
            <person name="Picardeau M."/>
        </authorList>
    </citation>
    <scope>NUCLEOTIDE SEQUENCE [LARGE SCALE GENOMIC DNA]</scope>
    <source>
        <strain evidence="4">SSS9</strain>
    </source>
</reference>
<dbReference type="EMBL" id="RQEP01000019">
    <property type="protein sequence ID" value="TGJ99488.1"/>
    <property type="molecule type" value="Genomic_DNA"/>
</dbReference>
<dbReference type="CDD" id="cd17534">
    <property type="entry name" value="REC_DC-like"/>
    <property type="match status" value="1"/>
</dbReference>
<dbReference type="Pfam" id="PF00072">
    <property type="entry name" value="Response_reg"/>
    <property type="match status" value="1"/>
</dbReference>
<evidence type="ECO:0000256" key="1">
    <source>
        <dbReference type="ARBA" id="ARBA00022553"/>
    </source>
</evidence>
<evidence type="ECO:0000259" key="3">
    <source>
        <dbReference type="PROSITE" id="PS50110"/>
    </source>
</evidence>
<dbReference type="GO" id="GO:0000160">
    <property type="term" value="P:phosphorelay signal transduction system"/>
    <property type="evidence" value="ECO:0007669"/>
    <property type="project" value="InterPro"/>
</dbReference>
<dbReference type="PANTHER" id="PTHR44591:SF3">
    <property type="entry name" value="RESPONSE REGULATORY DOMAIN-CONTAINING PROTEIN"/>
    <property type="match status" value="1"/>
</dbReference>
<dbReference type="AlphaFoldDB" id="A0A4V3JAQ7"/>
<sequence>MITNQAKILIVEDENIVAKDIFNRLSGLGYSAIKIAATGNEALEKAILDKPDLMLMDIMLSKGDYDGIETVQELADKADVPVIYLTAYADEASLIRSKSTRPYGYLLKPFQTKELQIAIEIALNKHKMERRRKVYNKLLSTVMKYVKDVVDPSSKKVGA</sequence>
<dbReference type="SMART" id="SM00448">
    <property type="entry name" value="REC"/>
    <property type="match status" value="1"/>
</dbReference>
<dbReference type="Proteomes" id="UP000297453">
    <property type="component" value="Unassembled WGS sequence"/>
</dbReference>